<evidence type="ECO:0000256" key="7">
    <source>
        <dbReference type="ARBA" id="ARBA00023295"/>
    </source>
</evidence>
<protein>
    <recommendedName>
        <fullName evidence="3">beta-glucosidase</fullName>
        <ecNumber evidence="3">3.2.1.21</ecNumber>
    </recommendedName>
</protein>
<evidence type="ECO:0000256" key="6">
    <source>
        <dbReference type="ARBA" id="ARBA00023277"/>
    </source>
</evidence>
<dbReference type="STRING" id="71717.A0A4Y7TFK9"/>
<keyword evidence="8" id="KW-0624">Polysaccharide degradation</keyword>
<evidence type="ECO:0000256" key="5">
    <source>
        <dbReference type="ARBA" id="ARBA00023001"/>
    </source>
</evidence>
<evidence type="ECO:0000256" key="11">
    <source>
        <dbReference type="RuleBase" id="RU003690"/>
    </source>
</evidence>
<dbReference type="Pfam" id="PF00232">
    <property type="entry name" value="Glyco_hydro_1"/>
    <property type="match status" value="1"/>
</dbReference>
<dbReference type="InterPro" id="IPR033132">
    <property type="entry name" value="GH_1_N_CS"/>
</dbReference>
<comment type="similarity">
    <text evidence="2 11">Belongs to the glycosyl hydrolase 1 family.</text>
</comment>
<dbReference type="AlphaFoldDB" id="A0A4Y7TFK9"/>
<comment type="catalytic activity">
    <reaction evidence="1">
        <text>Hydrolysis of terminal, non-reducing beta-D-glucosyl residues with release of beta-D-glucose.</text>
        <dbReference type="EC" id="3.2.1.21"/>
    </reaction>
</comment>
<dbReference type="PROSITE" id="PS00572">
    <property type="entry name" value="GLYCOSYL_HYDROL_F1_1"/>
    <property type="match status" value="1"/>
</dbReference>
<keyword evidence="7 12" id="KW-0326">Glycosidase</keyword>
<evidence type="ECO:0000256" key="3">
    <source>
        <dbReference type="ARBA" id="ARBA00012744"/>
    </source>
</evidence>
<dbReference type="EMBL" id="QPFP01000014">
    <property type="protein sequence ID" value="TEB32963.1"/>
    <property type="molecule type" value="Genomic_DNA"/>
</dbReference>
<dbReference type="PANTHER" id="PTHR10353">
    <property type="entry name" value="GLYCOSYL HYDROLASE"/>
    <property type="match status" value="1"/>
</dbReference>
<dbReference type="OrthoDB" id="65569at2759"/>
<evidence type="ECO:0000256" key="8">
    <source>
        <dbReference type="ARBA" id="ARBA00023326"/>
    </source>
</evidence>
<evidence type="ECO:0000256" key="4">
    <source>
        <dbReference type="ARBA" id="ARBA00022801"/>
    </source>
</evidence>
<comment type="function">
    <text evidence="9">Plays an important role in cellulose degradation. Shows hydrolytic activity against several glycosidic compounds.</text>
</comment>
<evidence type="ECO:0000256" key="12">
    <source>
        <dbReference type="RuleBase" id="RU004468"/>
    </source>
</evidence>
<gene>
    <name evidence="14" type="ORF">FA13DRAFT_1627792</name>
</gene>
<dbReference type="Gene3D" id="3.20.20.80">
    <property type="entry name" value="Glycosidases"/>
    <property type="match status" value="1"/>
</dbReference>
<evidence type="ECO:0000313" key="15">
    <source>
        <dbReference type="Proteomes" id="UP000298030"/>
    </source>
</evidence>
<reference evidence="14 15" key="1">
    <citation type="journal article" date="2019" name="Nat. Ecol. Evol.">
        <title>Megaphylogeny resolves global patterns of mushroom evolution.</title>
        <authorList>
            <person name="Varga T."/>
            <person name="Krizsan K."/>
            <person name="Foldi C."/>
            <person name="Dima B."/>
            <person name="Sanchez-Garcia M."/>
            <person name="Sanchez-Ramirez S."/>
            <person name="Szollosi G.J."/>
            <person name="Szarkandi J.G."/>
            <person name="Papp V."/>
            <person name="Albert L."/>
            <person name="Andreopoulos W."/>
            <person name="Angelini C."/>
            <person name="Antonin V."/>
            <person name="Barry K.W."/>
            <person name="Bougher N.L."/>
            <person name="Buchanan P."/>
            <person name="Buyck B."/>
            <person name="Bense V."/>
            <person name="Catcheside P."/>
            <person name="Chovatia M."/>
            <person name="Cooper J."/>
            <person name="Damon W."/>
            <person name="Desjardin D."/>
            <person name="Finy P."/>
            <person name="Geml J."/>
            <person name="Haridas S."/>
            <person name="Hughes K."/>
            <person name="Justo A."/>
            <person name="Karasinski D."/>
            <person name="Kautmanova I."/>
            <person name="Kiss B."/>
            <person name="Kocsube S."/>
            <person name="Kotiranta H."/>
            <person name="LaButti K.M."/>
            <person name="Lechner B.E."/>
            <person name="Liimatainen K."/>
            <person name="Lipzen A."/>
            <person name="Lukacs Z."/>
            <person name="Mihaltcheva S."/>
            <person name="Morgado L.N."/>
            <person name="Niskanen T."/>
            <person name="Noordeloos M.E."/>
            <person name="Ohm R.A."/>
            <person name="Ortiz-Santana B."/>
            <person name="Ovrebo C."/>
            <person name="Racz N."/>
            <person name="Riley R."/>
            <person name="Savchenko A."/>
            <person name="Shiryaev A."/>
            <person name="Soop K."/>
            <person name="Spirin V."/>
            <person name="Szebenyi C."/>
            <person name="Tomsovsky M."/>
            <person name="Tulloss R.E."/>
            <person name="Uehling J."/>
            <person name="Grigoriev I.V."/>
            <person name="Vagvolgyi C."/>
            <person name="Papp T."/>
            <person name="Martin F.M."/>
            <person name="Miettinen O."/>
            <person name="Hibbett D.S."/>
            <person name="Nagy L.G."/>
        </authorList>
    </citation>
    <scope>NUCLEOTIDE SEQUENCE [LARGE SCALE GENOMIC DNA]</scope>
    <source>
        <strain evidence="14 15">FP101781</strain>
    </source>
</reference>
<keyword evidence="15" id="KW-1185">Reference proteome</keyword>
<dbReference type="PANTHER" id="PTHR10353:SF36">
    <property type="entry name" value="LP05116P"/>
    <property type="match status" value="1"/>
</dbReference>
<accession>A0A4Y7TFK9</accession>
<dbReference type="Proteomes" id="UP000298030">
    <property type="component" value="Unassembled WGS sequence"/>
</dbReference>
<dbReference type="PROSITE" id="PS00653">
    <property type="entry name" value="GLYCOSYL_HYDROL_F1_2"/>
    <property type="match status" value="1"/>
</dbReference>
<organism evidence="14 15">
    <name type="scientific">Coprinellus micaceus</name>
    <name type="common">Glistening ink-cap mushroom</name>
    <name type="synonym">Coprinus micaceus</name>
    <dbReference type="NCBI Taxonomy" id="71717"/>
    <lineage>
        <taxon>Eukaryota</taxon>
        <taxon>Fungi</taxon>
        <taxon>Dikarya</taxon>
        <taxon>Basidiomycota</taxon>
        <taxon>Agaricomycotina</taxon>
        <taxon>Agaricomycetes</taxon>
        <taxon>Agaricomycetidae</taxon>
        <taxon>Agaricales</taxon>
        <taxon>Agaricineae</taxon>
        <taxon>Psathyrellaceae</taxon>
        <taxon>Coprinellus</taxon>
    </lineage>
</organism>
<evidence type="ECO:0000256" key="2">
    <source>
        <dbReference type="ARBA" id="ARBA00010838"/>
    </source>
</evidence>
<evidence type="ECO:0000256" key="1">
    <source>
        <dbReference type="ARBA" id="ARBA00000448"/>
    </source>
</evidence>
<dbReference type="InterPro" id="IPR018120">
    <property type="entry name" value="Glyco_hydro_1_AS"/>
</dbReference>
<dbReference type="EC" id="3.2.1.21" evidence="3"/>
<evidence type="ECO:0000256" key="10">
    <source>
        <dbReference type="PROSITE-ProRule" id="PRU10055"/>
    </source>
</evidence>
<dbReference type="InterPro" id="IPR001360">
    <property type="entry name" value="Glyco_hydro_1"/>
</dbReference>
<feature type="compositionally biased region" description="Low complexity" evidence="13">
    <location>
        <begin position="490"/>
        <end position="507"/>
    </location>
</feature>
<evidence type="ECO:0000256" key="9">
    <source>
        <dbReference type="ARBA" id="ARBA00056775"/>
    </source>
</evidence>
<keyword evidence="6" id="KW-0119">Carbohydrate metabolism</keyword>
<feature type="active site" description="Nucleophile" evidence="10">
    <location>
        <position position="380"/>
    </location>
</feature>
<dbReference type="InterPro" id="IPR017853">
    <property type="entry name" value="GH"/>
</dbReference>
<name>A0A4Y7TFK9_COPMI</name>
<evidence type="ECO:0000313" key="14">
    <source>
        <dbReference type="EMBL" id="TEB32963.1"/>
    </source>
</evidence>
<dbReference type="PRINTS" id="PR00131">
    <property type="entry name" value="GLHYDRLASE1"/>
</dbReference>
<evidence type="ECO:0000256" key="13">
    <source>
        <dbReference type="SAM" id="MobiDB-lite"/>
    </source>
</evidence>
<sequence>MAVPNKLPKDFIWGFATAAFQIEGSTNADGRGPSIWDEFSRTPGKTLDGKSGDYATESYKLWKEDIALLAAYGVRSYRFSLSWSRIIPLGGRNDPVNLKGIEFYSKFIDELLAHGITPFVTLYHWDLPQGLQDRYNGWLGKDEIVKDYANYAKVCFEAFGDRVKHWLTINEPWCCAILGHGRGVFAPGRSSDRNRSAEGDSSTEPWLVGHHIILAHAHAVKVYREEFKPTQKGQIGITLNGDWALPYDNTPENIDAAQHALDFAIGDYPFKLFDPVYLGFYPPYMREVLGNRMPDFTEDEWRVVKGSSDFYGMNTYTTNLCRAGGDDEFQGNVEYTFTRPDGSQLGTQAHCAWLQDYPDGFRQLLNYIWKRYKLPIYVTENGFAVKGETDIPIEEAVKDFDRIHYFQGTTKALLDAINHDGVDIRSYFPWSLLDNFEWADGYTTRFGVTYVDYETQTRYPKDSARFLVKWFNEHEHPEVAKRPKAKIPTSSLHLSSNGSVSSKASSPTPAPSRWGFRSTVMKVVAAILAFIR</sequence>
<dbReference type="SUPFAM" id="SSF51445">
    <property type="entry name" value="(Trans)glycosidases"/>
    <property type="match status" value="1"/>
</dbReference>
<feature type="region of interest" description="Disordered" evidence="13">
    <location>
        <begin position="481"/>
        <end position="512"/>
    </location>
</feature>
<comment type="caution">
    <text evidence="14">The sequence shown here is derived from an EMBL/GenBank/DDBJ whole genome shotgun (WGS) entry which is preliminary data.</text>
</comment>
<proteinExistence type="inferred from homology"/>
<dbReference type="GO" id="GO:0030245">
    <property type="term" value="P:cellulose catabolic process"/>
    <property type="evidence" value="ECO:0007669"/>
    <property type="project" value="UniProtKB-KW"/>
</dbReference>
<dbReference type="FunFam" id="3.20.20.80:FF:000011">
    <property type="entry name" value="Cytosolic beta-glucosidase"/>
    <property type="match status" value="1"/>
</dbReference>
<keyword evidence="5" id="KW-0136">Cellulose degradation</keyword>
<dbReference type="GO" id="GO:0080079">
    <property type="term" value="F:cellobiose glucosidase activity"/>
    <property type="evidence" value="ECO:0007669"/>
    <property type="project" value="UniProtKB-ARBA"/>
</dbReference>
<keyword evidence="4 12" id="KW-0378">Hydrolase</keyword>